<feature type="compositionally biased region" description="Basic and acidic residues" evidence="1">
    <location>
        <begin position="1"/>
        <end position="15"/>
    </location>
</feature>
<dbReference type="Gene3D" id="2.60.40.420">
    <property type="entry name" value="Cupredoxins - blue copper proteins"/>
    <property type="match status" value="3"/>
</dbReference>
<name>A0AA39NRC8_ARMTA</name>
<dbReference type="GO" id="GO:0005507">
    <property type="term" value="F:copper ion binding"/>
    <property type="evidence" value="ECO:0007669"/>
    <property type="project" value="InterPro"/>
</dbReference>
<accession>A0AA39NRC8</accession>
<protein>
    <submittedName>
        <fullName evidence="3">Laccase 1</fullName>
    </submittedName>
</protein>
<gene>
    <name evidence="3" type="ORF">EV420DRAFT_1616564</name>
</gene>
<sequence>MRHITDPDPRHDVAKTSHLSISNSRAEKGPFIIYDPNDPHADLHDVDDESTVLFLSYWYHSPAKQSKFPTPSATLINGLGRCNSTPSSDLSVISVVAGTWTIIEVDGVNHVPNTVHQIEVFAGIGTSPSAGSTGFTGGINSAIFRYSGASETEHETEMTVNVLPMNETDLVPLENPGAALNLAFSFTSGGRFNVNGANFTPPTMSVLLQILSGVQNANDLLPAGAMSSLPSNATIEISMSGGFAGGRASTDPFHLYRYVFDVDRTKPVRHDIVNTENKGDNVTTRFTTDNPGPRFLSLLGANGKHAVFGQIFDPVVFGNQKPPI</sequence>
<evidence type="ECO:0000259" key="2">
    <source>
        <dbReference type="Pfam" id="PF07731"/>
    </source>
</evidence>
<feature type="region of interest" description="Disordered" evidence="1">
    <location>
        <begin position="1"/>
        <end position="20"/>
    </location>
</feature>
<dbReference type="GeneID" id="85358677"/>
<dbReference type="SUPFAM" id="SSF49503">
    <property type="entry name" value="Cupredoxins"/>
    <property type="match status" value="2"/>
</dbReference>
<evidence type="ECO:0000256" key="1">
    <source>
        <dbReference type="SAM" id="MobiDB-lite"/>
    </source>
</evidence>
<evidence type="ECO:0000313" key="3">
    <source>
        <dbReference type="EMBL" id="KAK0470418.1"/>
    </source>
</evidence>
<dbReference type="InterPro" id="IPR008972">
    <property type="entry name" value="Cupredoxin"/>
</dbReference>
<dbReference type="InterPro" id="IPR011706">
    <property type="entry name" value="Cu-oxidase_C"/>
</dbReference>
<feature type="domain" description="Plastocyanin-like" evidence="2">
    <location>
        <begin position="200"/>
        <end position="295"/>
    </location>
</feature>
<organism evidence="3 4">
    <name type="scientific">Armillaria tabescens</name>
    <name type="common">Ringless honey mushroom</name>
    <name type="synonym">Agaricus tabescens</name>
    <dbReference type="NCBI Taxonomy" id="1929756"/>
    <lineage>
        <taxon>Eukaryota</taxon>
        <taxon>Fungi</taxon>
        <taxon>Dikarya</taxon>
        <taxon>Basidiomycota</taxon>
        <taxon>Agaricomycotina</taxon>
        <taxon>Agaricomycetes</taxon>
        <taxon>Agaricomycetidae</taxon>
        <taxon>Agaricales</taxon>
        <taxon>Marasmiineae</taxon>
        <taxon>Physalacriaceae</taxon>
        <taxon>Desarmillaria</taxon>
    </lineage>
</organism>
<dbReference type="GO" id="GO:0016491">
    <property type="term" value="F:oxidoreductase activity"/>
    <property type="evidence" value="ECO:0007669"/>
    <property type="project" value="InterPro"/>
</dbReference>
<dbReference type="Pfam" id="PF07731">
    <property type="entry name" value="Cu-oxidase_2"/>
    <property type="match status" value="1"/>
</dbReference>
<evidence type="ECO:0000313" key="4">
    <source>
        <dbReference type="Proteomes" id="UP001175211"/>
    </source>
</evidence>
<comment type="caution">
    <text evidence="3">The sequence shown here is derived from an EMBL/GenBank/DDBJ whole genome shotgun (WGS) entry which is preliminary data.</text>
</comment>
<dbReference type="Proteomes" id="UP001175211">
    <property type="component" value="Unassembled WGS sequence"/>
</dbReference>
<dbReference type="EMBL" id="JAUEPS010000001">
    <property type="protein sequence ID" value="KAK0470418.1"/>
    <property type="molecule type" value="Genomic_DNA"/>
</dbReference>
<dbReference type="RefSeq" id="XP_060340211.1">
    <property type="nucleotide sequence ID" value="XM_060475129.1"/>
</dbReference>
<reference evidence="3" key="1">
    <citation type="submission" date="2023-06" db="EMBL/GenBank/DDBJ databases">
        <authorList>
            <consortium name="Lawrence Berkeley National Laboratory"/>
            <person name="Ahrendt S."/>
            <person name="Sahu N."/>
            <person name="Indic B."/>
            <person name="Wong-Bajracharya J."/>
            <person name="Merenyi Z."/>
            <person name="Ke H.-M."/>
            <person name="Monk M."/>
            <person name="Kocsube S."/>
            <person name="Drula E."/>
            <person name="Lipzen A."/>
            <person name="Balint B."/>
            <person name="Henrissat B."/>
            <person name="Andreopoulos B."/>
            <person name="Martin F.M."/>
            <person name="Harder C.B."/>
            <person name="Rigling D."/>
            <person name="Ford K.L."/>
            <person name="Foster G.D."/>
            <person name="Pangilinan J."/>
            <person name="Papanicolaou A."/>
            <person name="Barry K."/>
            <person name="LaButti K."/>
            <person name="Viragh M."/>
            <person name="Koriabine M."/>
            <person name="Yan M."/>
            <person name="Riley R."/>
            <person name="Champramary S."/>
            <person name="Plett K.L."/>
            <person name="Tsai I.J."/>
            <person name="Slot J."/>
            <person name="Sipos G."/>
            <person name="Plett J."/>
            <person name="Nagy L.G."/>
            <person name="Grigoriev I.V."/>
        </authorList>
    </citation>
    <scope>NUCLEOTIDE SEQUENCE</scope>
    <source>
        <strain evidence="3">CCBAS 213</strain>
    </source>
</reference>
<dbReference type="AlphaFoldDB" id="A0AA39NRC8"/>
<proteinExistence type="predicted"/>
<keyword evidence="4" id="KW-1185">Reference proteome</keyword>